<organism evidence="5 6">
    <name type="scientific">Caldicellulosiruptor diazotrophicus</name>
    <dbReference type="NCBI Taxonomy" id="2806205"/>
    <lineage>
        <taxon>Bacteria</taxon>
        <taxon>Bacillati</taxon>
        <taxon>Bacillota</taxon>
        <taxon>Bacillota incertae sedis</taxon>
        <taxon>Caldicellulosiruptorales</taxon>
        <taxon>Caldicellulosiruptoraceae</taxon>
        <taxon>Caldicellulosiruptor</taxon>
    </lineage>
</organism>
<proteinExistence type="inferred from homology"/>
<protein>
    <submittedName>
        <fullName evidence="5">Endopolygalacturonase</fullName>
    </submittedName>
</protein>
<dbReference type="PANTHER" id="PTHR31339">
    <property type="entry name" value="PECTIN LYASE-RELATED"/>
    <property type="match status" value="1"/>
</dbReference>
<comment type="similarity">
    <text evidence="1 4">Belongs to the glycosyl hydrolase 28 family.</text>
</comment>
<dbReference type="RefSeq" id="WP_207180328.1">
    <property type="nucleotide sequence ID" value="NZ_AP024480.1"/>
</dbReference>
<keyword evidence="6" id="KW-1185">Reference proteome</keyword>
<evidence type="ECO:0000313" key="6">
    <source>
        <dbReference type="Proteomes" id="UP000663623"/>
    </source>
</evidence>
<accession>A0ABM7NJ82</accession>
<dbReference type="EMBL" id="AP024480">
    <property type="protein sequence ID" value="BCS80166.1"/>
    <property type="molecule type" value="Genomic_DNA"/>
</dbReference>
<dbReference type="PROSITE" id="PS00502">
    <property type="entry name" value="POLYGALACTURONASE"/>
    <property type="match status" value="1"/>
</dbReference>
<dbReference type="SUPFAM" id="SSF51126">
    <property type="entry name" value="Pectin lyase-like"/>
    <property type="match status" value="1"/>
</dbReference>
<dbReference type="InterPro" id="IPR011050">
    <property type="entry name" value="Pectin_lyase_fold/virulence"/>
</dbReference>
<dbReference type="InterPro" id="IPR051801">
    <property type="entry name" value="GH28_Enzymes"/>
</dbReference>
<keyword evidence="2 4" id="KW-0378">Hydrolase</keyword>
<sequence length="447" mass="50131">MFYNVCDFGAKGNGVDKDTEAFKKAVEVCERNGGGTVYVPAGIYHIGALHLKSNMTLYIESGAVLKFSQDEEDYPLVYTRWEGEEMQVYSPLIYAENAENVAVVGFGTIDGQGEKWWRLHRNKELKYPRPRSICFYRCNNVTIEGIKIINSPSWTVNPIECQNVTVHNIKIQNPYDSPNTDGINPESCKGVRISNCYIDVGDDCVTLKSGTEDCKERIPCENITITNCIMAHGHGGVVIGSEMSGGVRNVVISNCIFEGTDRGIRIKTRRGRGGAVEDIRVSNIVMKNVMCPFAFYMYYHCGKGGKEKRVWDKSPYPVDESTPIVRRIYISDVVVREARAAAGFLYGLTEMPIEDVVFSNVTVEMAQNPEPELPAMMSYLEPMAKRGFVINTVKNIRFMNVSVMNQEGAAFELNNCENVEFYRCRANDTADYSKILSLNNTNKVITD</sequence>
<dbReference type="Proteomes" id="UP000663623">
    <property type="component" value="Chromosome"/>
</dbReference>
<evidence type="ECO:0000256" key="3">
    <source>
        <dbReference type="ARBA" id="ARBA00023295"/>
    </source>
</evidence>
<dbReference type="PANTHER" id="PTHR31339:SF9">
    <property type="entry name" value="PLASMIN AND FIBRONECTIN-BINDING PROTEIN A"/>
    <property type="match status" value="1"/>
</dbReference>
<evidence type="ECO:0000256" key="4">
    <source>
        <dbReference type="RuleBase" id="RU361169"/>
    </source>
</evidence>
<dbReference type="InterPro" id="IPR000743">
    <property type="entry name" value="Glyco_hydro_28"/>
</dbReference>
<dbReference type="InterPro" id="IPR006626">
    <property type="entry name" value="PbH1"/>
</dbReference>
<evidence type="ECO:0000256" key="2">
    <source>
        <dbReference type="ARBA" id="ARBA00022801"/>
    </source>
</evidence>
<evidence type="ECO:0000313" key="5">
    <source>
        <dbReference type="EMBL" id="BCS80166.1"/>
    </source>
</evidence>
<reference evidence="5 6" key="1">
    <citation type="submission" date="2021-02" db="EMBL/GenBank/DDBJ databases">
        <title>Nitrogen-fixing ability and nitrogen fixation related genes of thermophilic fermentative bacteria in the genus Caldicellulosiruptor.</title>
        <authorList>
            <person name="Chen Y."/>
            <person name="Nishihara A."/>
            <person name="Haruta S."/>
        </authorList>
    </citation>
    <scope>NUCLEOTIDE SEQUENCE [LARGE SCALE GENOMIC DNA]</scope>
    <source>
        <strain evidence="5 6">YA01</strain>
    </source>
</reference>
<evidence type="ECO:0000256" key="1">
    <source>
        <dbReference type="ARBA" id="ARBA00008834"/>
    </source>
</evidence>
<dbReference type="Pfam" id="PF00295">
    <property type="entry name" value="Glyco_hydro_28"/>
    <property type="match status" value="1"/>
</dbReference>
<keyword evidence="3 4" id="KW-0326">Glycosidase</keyword>
<dbReference type="InterPro" id="IPR012334">
    <property type="entry name" value="Pectin_lyas_fold"/>
</dbReference>
<dbReference type="SMART" id="SM00710">
    <property type="entry name" value="PbH1"/>
    <property type="match status" value="7"/>
</dbReference>
<gene>
    <name evidence="5" type="ORF">CaldiYA01_01260</name>
</gene>
<dbReference type="Gene3D" id="2.160.20.10">
    <property type="entry name" value="Single-stranded right-handed beta-helix, Pectin lyase-like"/>
    <property type="match status" value="1"/>
</dbReference>
<name>A0ABM7NJ82_9FIRM</name>